<organism evidence="2 3">
    <name type="scientific">Lactobacillus porci</name>
    <dbReference type="NCBI Taxonomy" id="2012477"/>
    <lineage>
        <taxon>Bacteria</taxon>
        <taxon>Bacillati</taxon>
        <taxon>Bacillota</taxon>
        <taxon>Bacilli</taxon>
        <taxon>Lactobacillales</taxon>
        <taxon>Lactobacillaceae</taxon>
        <taxon>Lactobacillus</taxon>
    </lineage>
</organism>
<sequence length="271" mass="31349">MHKLTLSEIQEIELDNLLTIDRLCQKLGLVYYLAYGTLLGAVRHQDFIPWDDDTDIWMPRRDYEQLIRYCEQNCPAPYKLCTRKNSRDFPYGLARFSNLDYEFVSTNPAEQFAAGVFTDIYPLDENGASYSVARWLYRRCKWANIAYYAYAANWPRNFASKAAQRLYQGAIHCLFGDQFAQAVDGKIQRMIFSKTKNGCQHVGVPAWPDGGVHLLKKEYFGAGQYADFAGCSLRIPAKPGPILREYYGDYQELPPAWARYPHHDYKIYPKA</sequence>
<name>A0A6A8MF85_9LACO</name>
<evidence type="ECO:0000313" key="3">
    <source>
        <dbReference type="Proteomes" id="UP000438120"/>
    </source>
</evidence>
<comment type="caution">
    <text evidence="2">The sequence shown here is derived from an EMBL/GenBank/DDBJ whole genome shotgun (WGS) entry which is preliminary data.</text>
</comment>
<dbReference type="OrthoDB" id="9786100at2"/>
<evidence type="ECO:0000259" key="1">
    <source>
        <dbReference type="Pfam" id="PF04991"/>
    </source>
</evidence>
<dbReference type="AlphaFoldDB" id="A0A6A8MF85"/>
<dbReference type="Pfam" id="PF04991">
    <property type="entry name" value="LicD"/>
    <property type="match status" value="1"/>
</dbReference>
<gene>
    <name evidence="2" type="ORF">FYJ62_07305</name>
</gene>
<dbReference type="RefSeq" id="WP_154549049.1">
    <property type="nucleotide sequence ID" value="NZ_VUMX01000019.1"/>
</dbReference>
<keyword evidence="3" id="KW-1185">Reference proteome</keyword>
<dbReference type="InterPro" id="IPR052942">
    <property type="entry name" value="LPS_cholinephosphotransferase"/>
</dbReference>
<reference evidence="2 3" key="1">
    <citation type="submission" date="2019-08" db="EMBL/GenBank/DDBJ databases">
        <title>In-depth cultivation of the pig gut microbiome towards novel bacterial diversity and tailored functional studies.</title>
        <authorList>
            <person name="Wylensek D."/>
            <person name="Hitch T.C.A."/>
            <person name="Clavel T."/>
        </authorList>
    </citation>
    <scope>NUCLEOTIDE SEQUENCE [LARGE SCALE GENOMIC DNA]</scope>
    <source>
        <strain evidence="2 3">Bifido-178-WT-2B</strain>
    </source>
</reference>
<dbReference type="EMBL" id="VUMX01000019">
    <property type="protein sequence ID" value="MST87442.1"/>
    <property type="molecule type" value="Genomic_DNA"/>
</dbReference>
<dbReference type="PANTHER" id="PTHR43404">
    <property type="entry name" value="LIPOPOLYSACCHARIDE CHOLINEPHOSPHOTRANSFERASE LICD"/>
    <property type="match status" value="1"/>
</dbReference>
<dbReference type="PANTHER" id="PTHR43404:SF2">
    <property type="entry name" value="LIPOPOLYSACCHARIDE CHOLINEPHOSPHOTRANSFERASE LICD"/>
    <property type="match status" value="1"/>
</dbReference>
<dbReference type="GO" id="GO:0009100">
    <property type="term" value="P:glycoprotein metabolic process"/>
    <property type="evidence" value="ECO:0007669"/>
    <property type="project" value="UniProtKB-ARBA"/>
</dbReference>
<protein>
    <submittedName>
        <fullName evidence="2">LicD family protein</fullName>
    </submittedName>
</protein>
<accession>A0A6A8MF85</accession>
<proteinExistence type="predicted"/>
<evidence type="ECO:0000313" key="2">
    <source>
        <dbReference type="EMBL" id="MST87442.1"/>
    </source>
</evidence>
<dbReference type="Proteomes" id="UP000438120">
    <property type="component" value="Unassembled WGS sequence"/>
</dbReference>
<feature type="domain" description="LicD/FKTN/FKRP nucleotidyltransferase" evidence="1">
    <location>
        <begin position="24"/>
        <end position="248"/>
    </location>
</feature>
<dbReference type="InterPro" id="IPR007074">
    <property type="entry name" value="LicD/FKTN/FKRP_NTP_transf"/>
</dbReference>